<keyword evidence="7 9" id="KW-0472">Membrane</keyword>
<keyword evidence="11" id="KW-1185">Reference proteome</keyword>
<comment type="function">
    <text evidence="1">Part of the ABC transporter complex LptBFG involved in the translocation of lipopolysaccharide (LPS) from the inner membrane to the outer membrane.</text>
</comment>
<evidence type="ECO:0000256" key="6">
    <source>
        <dbReference type="ARBA" id="ARBA00022989"/>
    </source>
</evidence>
<dbReference type="GO" id="GO:0015920">
    <property type="term" value="P:lipopolysaccharide transport"/>
    <property type="evidence" value="ECO:0007669"/>
    <property type="project" value="TreeGrafter"/>
</dbReference>
<accession>A0A1M5P4Q5</accession>
<proteinExistence type="inferred from homology"/>
<feature type="transmembrane region" description="Helical" evidence="9">
    <location>
        <begin position="63"/>
        <end position="80"/>
    </location>
</feature>
<evidence type="ECO:0000256" key="1">
    <source>
        <dbReference type="ARBA" id="ARBA00002265"/>
    </source>
</evidence>
<dbReference type="RefSeq" id="WP_072897100.1">
    <property type="nucleotide sequence ID" value="NZ_FQWZ01000004.1"/>
</dbReference>
<keyword evidence="5 9" id="KW-0812">Transmembrane</keyword>
<comment type="subcellular location">
    <subcellularLocation>
        <location evidence="2">Cell membrane</location>
        <topology evidence="2">Multi-pass membrane protein</topology>
    </subcellularLocation>
</comment>
<dbReference type="GO" id="GO:0043190">
    <property type="term" value="C:ATP-binding cassette (ABC) transporter complex"/>
    <property type="evidence" value="ECO:0007669"/>
    <property type="project" value="TreeGrafter"/>
</dbReference>
<dbReference type="STRING" id="490188.SAMN04488068_2020"/>
<comment type="similarity">
    <text evidence="3">Belongs to the LptF/LptG family.</text>
</comment>
<feature type="transmembrane region" description="Helical" evidence="9">
    <location>
        <begin position="101"/>
        <end position="119"/>
    </location>
</feature>
<evidence type="ECO:0000256" key="2">
    <source>
        <dbReference type="ARBA" id="ARBA00004651"/>
    </source>
</evidence>
<keyword evidence="6 9" id="KW-1133">Transmembrane helix</keyword>
<protein>
    <submittedName>
        <fullName evidence="10">Lipopolysaccharide export system permease protein</fullName>
    </submittedName>
</protein>
<dbReference type="Pfam" id="PF03739">
    <property type="entry name" value="LptF_LptG"/>
    <property type="match status" value="1"/>
</dbReference>
<feature type="transmembrane region" description="Helical" evidence="9">
    <location>
        <begin position="274"/>
        <end position="293"/>
    </location>
</feature>
<dbReference type="InterPro" id="IPR005495">
    <property type="entry name" value="LptG/LptF_permease"/>
</dbReference>
<gene>
    <name evidence="10" type="ORF">SAMN04488068_2020</name>
</gene>
<sequence>MMRGPLAAYLRRLLLSRTIGVLVALTALLQLLEMLDVTTDILKRHLGLAGVLRYTMLRLPTELVLSLPLAMLVGSLFTFYTLARHHEYVAVRAAGIRLRSVVGAMLPVAVLFALLQFAIADRIVPRSEAALAAWWQSTAPPAKDPDRKQDRQLSWFRTDDGLVSVKQASRDGRHLDGVTIYRRDADGRFTGRISADALDWQDRAWSLSRMDSISLGDGTLQREQQAQAPWRSNLQPSDLRRLDSPSLPMSSATLLDVLTGARVGDRPLSWYRTALYRSYAAPLLLVLMLLLALPSTQAVQRGGHGGGALLLALGAGLGMTLVSGLLGSLGQGGRLPAAVAAGLPLLLFGALGLAWLYRYDRL</sequence>
<reference evidence="10 11" key="1">
    <citation type="submission" date="2016-11" db="EMBL/GenBank/DDBJ databases">
        <authorList>
            <person name="Jaros S."/>
            <person name="Januszkiewicz K."/>
            <person name="Wedrychowicz H."/>
        </authorList>
    </citation>
    <scope>NUCLEOTIDE SEQUENCE [LARGE SCALE GENOMIC DNA]</scope>
    <source>
        <strain evidence="10 11">CGMCC 1.7049</strain>
    </source>
</reference>
<evidence type="ECO:0000256" key="5">
    <source>
        <dbReference type="ARBA" id="ARBA00022692"/>
    </source>
</evidence>
<evidence type="ECO:0000313" key="10">
    <source>
        <dbReference type="EMBL" id="SHG96715.1"/>
    </source>
</evidence>
<feature type="transmembrane region" description="Helical" evidence="9">
    <location>
        <begin position="305"/>
        <end position="329"/>
    </location>
</feature>
<feature type="transmembrane region" description="Helical" evidence="9">
    <location>
        <begin position="335"/>
        <end position="357"/>
    </location>
</feature>
<organism evidence="10 11">
    <name type="scientific">Hydrocarboniphaga daqingensis</name>
    <dbReference type="NCBI Taxonomy" id="490188"/>
    <lineage>
        <taxon>Bacteria</taxon>
        <taxon>Pseudomonadati</taxon>
        <taxon>Pseudomonadota</taxon>
        <taxon>Gammaproteobacteria</taxon>
        <taxon>Nevskiales</taxon>
        <taxon>Nevskiaceae</taxon>
        <taxon>Hydrocarboniphaga</taxon>
    </lineage>
</organism>
<evidence type="ECO:0000256" key="3">
    <source>
        <dbReference type="ARBA" id="ARBA00007725"/>
    </source>
</evidence>
<name>A0A1M5P4Q5_9GAMM</name>
<dbReference type="EMBL" id="FQWZ01000004">
    <property type="protein sequence ID" value="SHG96715.1"/>
    <property type="molecule type" value="Genomic_DNA"/>
</dbReference>
<evidence type="ECO:0000256" key="9">
    <source>
        <dbReference type="SAM" id="Phobius"/>
    </source>
</evidence>
<evidence type="ECO:0000256" key="8">
    <source>
        <dbReference type="ARBA" id="ARBA00026081"/>
    </source>
</evidence>
<dbReference type="AlphaFoldDB" id="A0A1M5P4Q5"/>
<evidence type="ECO:0000256" key="4">
    <source>
        <dbReference type="ARBA" id="ARBA00022475"/>
    </source>
</evidence>
<comment type="subunit">
    <text evidence="8">Component of the lipopolysaccharide transport and assembly complex. The LptBFG transporter is composed of two ATP-binding proteins (LptB) and two transmembrane proteins (LptF and LptG).</text>
</comment>
<dbReference type="PANTHER" id="PTHR33529">
    <property type="entry name" value="SLR0882 PROTEIN-RELATED"/>
    <property type="match status" value="1"/>
</dbReference>
<dbReference type="PANTHER" id="PTHR33529:SF2">
    <property type="entry name" value="LIPOPOLYSACCHARIDE EXPORT SYSTEM PERMEASE PROTEIN LPTG"/>
    <property type="match status" value="1"/>
</dbReference>
<dbReference type="Proteomes" id="UP000199758">
    <property type="component" value="Unassembled WGS sequence"/>
</dbReference>
<evidence type="ECO:0000313" key="11">
    <source>
        <dbReference type="Proteomes" id="UP000199758"/>
    </source>
</evidence>
<evidence type="ECO:0000256" key="7">
    <source>
        <dbReference type="ARBA" id="ARBA00023136"/>
    </source>
</evidence>
<keyword evidence="4" id="KW-1003">Cell membrane</keyword>